<gene>
    <name evidence="1" type="ORF">OVN521_LOCUS46463</name>
</gene>
<reference evidence="1" key="1">
    <citation type="submission" date="2021-02" db="EMBL/GenBank/DDBJ databases">
        <authorList>
            <person name="Nowell W R."/>
        </authorList>
    </citation>
    <scope>NUCLEOTIDE SEQUENCE</scope>
</reference>
<sequence>ESLPTPIAELNDDLIDDKDDNRITSDDGIDSEVIDLVSQLSADACSHSLISTPSRHFAIRTVATDHYLATANKKMKLYQDSSKLMGDNFDLNDCVGI</sequence>
<comment type="caution">
    <text evidence="1">The sequence shown here is derived from an EMBL/GenBank/DDBJ whole genome shotgun (WGS) entry which is preliminary data.</text>
</comment>
<keyword evidence="2" id="KW-1185">Reference proteome</keyword>
<feature type="non-terminal residue" evidence="1">
    <location>
        <position position="97"/>
    </location>
</feature>
<protein>
    <submittedName>
        <fullName evidence="1">Uncharacterized protein</fullName>
    </submittedName>
</protein>
<feature type="non-terminal residue" evidence="1">
    <location>
        <position position="1"/>
    </location>
</feature>
<evidence type="ECO:0000313" key="1">
    <source>
        <dbReference type="EMBL" id="CAF4638934.1"/>
    </source>
</evidence>
<dbReference type="EMBL" id="CAJOBG010083092">
    <property type="protein sequence ID" value="CAF4638934.1"/>
    <property type="molecule type" value="Genomic_DNA"/>
</dbReference>
<evidence type="ECO:0000313" key="2">
    <source>
        <dbReference type="Proteomes" id="UP000663866"/>
    </source>
</evidence>
<dbReference type="Proteomes" id="UP000663866">
    <property type="component" value="Unassembled WGS sequence"/>
</dbReference>
<organism evidence="1 2">
    <name type="scientific">Rotaria magnacalcarata</name>
    <dbReference type="NCBI Taxonomy" id="392030"/>
    <lineage>
        <taxon>Eukaryota</taxon>
        <taxon>Metazoa</taxon>
        <taxon>Spiralia</taxon>
        <taxon>Gnathifera</taxon>
        <taxon>Rotifera</taxon>
        <taxon>Eurotatoria</taxon>
        <taxon>Bdelloidea</taxon>
        <taxon>Philodinida</taxon>
        <taxon>Philodinidae</taxon>
        <taxon>Rotaria</taxon>
    </lineage>
</organism>
<name>A0A821EN86_9BILA</name>
<accession>A0A821EN86</accession>
<proteinExistence type="predicted"/>
<dbReference type="AlphaFoldDB" id="A0A821EN86"/>